<evidence type="ECO:0000313" key="1">
    <source>
        <dbReference type="EMBL" id="JAD98348.1"/>
    </source>
</evidence>
<dbReference type="AlphaFoldDB" id="A0A0A9EH48"/>
<dbReference type="EMBL" id="GBRH01199547">
    <property type="protein sequence ID" value="JAD98348.1"/>
    <property type="molecule type" value="Transcribed_RNA"/>
</dbReference>
<reference evidence="1" key="1">
    <citation type="submission" date="2014-09" db="EMBL/GenBank/DDBJ databases">
        <authorList>
            <person name="Magalhaes I.L.F."/>
            <person name="Oliveira U."/>
            <person name="Santos F.R."/>
            <person name="Vidigal T.H.D.A."/>
            <person name="Brescovit A.D."/>
            <person name="Santos A.J."/>
        </authorList>
    </citation>
    <scope>NUCLEOTIDE SEQUENCE</scope>
    <source>
        <tissue evidence="1">Shoot tissue taken approximately 20 cm above the soil surface</tissue>
    </source>
</reference>
<organism evidence="1">
    <name type="scientific">Arundo donax</name>
    <name type="common">Giant reed</name>
    <name type="synonym">Donax arundinaceus</name>
    <dbReference type="NCBI Taxonomy" id="35708"/>
    <lineage>
        <taxon>Eukaryota</taxon>
        <taxon>Viridiplantae</taxon>
        <taxon>Streptophyta</taxon>
        <taxon>Embryophyta</taxon>
        <taxon>Tracheophyta</taxon>
        <taxon>Spermatophyta</taxon>
        <taxon>Magnoliopsida</taxon>
        <taxon>Liliopsida</taxon>
        <taxon>Poales</taxon>
        <taxon>Poaceae</taxon>
        <taxon>PACMAD clade</taxon>
        <taxon>Arundinoideae</taxon>
        <taxon>Arundineae</taxon>
        <taxon>Arundo</taxon>
    </lineage>
</organism>
<protein>
    <submittedName>
        <fullName evidence="1">Uncharacterized protein</fullName>
    </submittedName>
</protein>
<reference evidence="1" key="2">
    <citation type="journal article" date="2015" name="Data Brief">
        <title>Shoot transcriptome of the giant reed, Arundo donax.</title>
        <authorList>
            <person name="Barrero R.A."/>
            <person name="Guerrero F.D."/>
            <person name="Moolhuijzen P."/>
            <person name="Goolsby J.A."/>
            <person name="Tidwell J."/>
            <person name="Bellgard S.E."/>
            <person name="Bellgard M.I."/>
        </authorList>
    </citation>
    <scope>NUCLEOTIDE SEQUENCE</scope>
    <source>
        <tissue evidence="1">Shoot tissue taken approximately 20 cm above the soil surface</tissue>
    </source>
</reference>
<name>A0A0A9EH48_ARUDO</name>
<proteinExistence type="predicted"/>
<accession>A0A0A9EH48</accession>
<sequence length="46" mass="4768">MRKMSPLAGLLASLGSEEDRETGGFYGLFGEWNFGALGSGISTADA</sequence>